<protein>
    <submittedName>
        <fullName evidence="1">Uncharacterized protein</fullName>
    </submittedName>
</protein>
<dbReference type="AlphaFoldDB" id="A0A6C0JSC1"/>
<reference evidence="1" key="1">
    <citation type="journal article" date="2020" name="Nature">
        <title>Giant virus diversity and host interactions through global metagenomics.</title>
        <authorList>
            <person name="Schulz F."/>
            <person name="Roux S."/>
            <person name="Paez-Espino D."/>
            <person name="Jungbluth S."/>
            <person name="Walsh D.A."/>
            <person name="Denef V.J."/>
            <person name="McMahon K.D."/>
            <person name="Konstantinidis K.T."/>
            <person name="Eloe-Fadrosh E.A."/>
            <person name="Kyrpides N.C."/>
            <person name="Woyke T."/>
        </authorList>
    </citation>
    <scope>NUCLEOTIDE SEQUENCE</scope>
    <source>
        <strain evidence="1">GVMAG-S-1035315-10</strain>
    </source>
</reference>
<name>A0A6C0JSC1_9ZZZZ</name>
<proteinExistence type="predicted"/>
<evidence type="ECO:0000313" key="1">
    <source>
        <dbReference type="EMBL" id="QHU06564.1"/>
    </source>
</evidence>
<sequence>MYNSNCVFACSTFKQRYDWLYKLLPRFTTCVEGITIDLIHKEDLGDIQIKGFEEHLDIPGKPGYFVEKDDTELVEIIALSMPDCYEVKDRGFLRVPDMKTSAFLRSKGPTFTCRCIKFDEEFWDIAEKIPELEVNA</sequence>
<dbReference type="EMBL" id="MN740657">
    <property type="protein sequence ID" value="QHU06564.1"/>
    <property type="molecule type" value="Genomic_DNA"/>
</dbReference>
<accession>A0A6C0JSC1</accession>
<organism evidence="1">
    <name type="scientific">viral metagenome</name>
    <dbReference type="NCBI Taxonomy" id="1070528"/>
    <lineage>
        <taxon>unclassified sequences</taxon>
        <taxon>metagenomes</taxon>
        <taxon>organismal metagenomes</taxon>
    </lineage>
</organism>